<protein>
    <submittedName>
        <fullName evidence="1">Uncharacterized protein</fullName>
    </submittedName>
</protein>
<proteinExistence type="predicted"/>
<evidence type="ECO:0000313" key="1">
    <source>
        <dbReference type="EMBL" id="KAF9810144.1"/>
    </source>
</evidence>
<gene>
    <name evidence="1" type="ORF">IEO21_07127</name>
</gene>
<evidence type="ECO:0000313" key="2">
    <source>
        <dbReference type="Proteomes" id="UP000639403"/>
    </source>
</evidence>
<dbReference type="Proteomes" id="UP000639403">
    <property type="component" value="Unassembled WGS sequence"/>
</dbReference>
<reference evidence="1" key="1">
    <citation type="submission" date="2020-11" db="EMBL/GenBank/DDBJ databases">
        <authorList>
            <person name="Koelle M."/>
            <person name="Horta M.A.C."/>
            <person name="Nowrousian M."/>
            <person name="Ohm R.A."/>
            <person name="Benz P."/>
            <person name="Pilgard A."/>
        </authorList>
    </citation>
    <scope>NUCLEOTIDE SEQUENCE</scope>
    <source>
        <strain evidence="1">FPRL280</strain>
    </source>
</reference>
<comment type="caution">
    <text evidence="1">The sequence shown here is derived from an EMBL/GenBank/DDBJ whole genome shotgun (WGS) entry which is preliminary data.</text>
</comment>
<sequence>MHLPGLQLRGAAEEQIGGSQAAVSCSTEHLYVHQQYRIVHAIWLMVVYSDSRMMAVMYYSPQTHYSR</sequence>
<accession>A0A8H7NYM0</accession>
<reference evidence="1" key="2">
    <citation type="journal article" name="Front. Microbiol.">
        <title>Degradative Capacity of Two Strains of Rhodonia placenta: From Phenotype to Genotype.</title>
        <authorList>
            <person name="Kolle M."/>
            <person name="Horta M.A.C."/>
            <person name="Nowrousian M."/>
            <person name="Ohm R.A."/>
            <person name="Benz J.P."/>
            <person name="Pilgard A."/>
        </authorList>
    </citation>
    <scope>NUCLEOTIDE SEQUENCE</scope>
    <source>
        <strain evidence="1">FPRL280</strain>
    </source>
</reference>
<name>A0A8H7NYM0_9APHY</name>
<organism evidence="1 2">
    <name type="scientific">Rhodonia placenta</name>
    <dbReference type="NCBI Taxonomy" id="104341"/>
    <lineage>
        <taxon>Eukaryota</taxon>
        <taxon>Fungi</taxon>
        <taxon>Dikarya</taxon>
        <taxon>Basidiomycota</taxon>
        <taxon>Agaricomycotina</taxon>
        <taxon>Agaricomycetes</taxon>
        <taxon>Polyporales</taxon>
        <taxon>Adustoporiaceae</taxon>
        <taxon>Rhodonia</taxon>
    </lineage>
</organism>
<dbReference type="EMBL" id="JADOXO010000187">
    <property type="protein sequence ID" value="KAF9810144.1"/>
    <property type="molecule type" value="Genomic_DNA"/>
</dbReference>
<dbReference type="AlphaFoldDB" id="A0A8H7NYM0"/>